<name>A0A0W7X9M6_9ACTN</name>
<dbReference type="AlphaFoldDB" id="A0A0W7X9M6"/>
<evidence type="ECO:0000313" key="2">
    <source>
        <dbReference type="EMBL" id="KUF19219.1"/>
    </source>
</evidence>
<keyword evidence="3" id="KW-1185">Reference proteome</keyword>
<keyword evidence="1" id="KW-0175">Coiled coil</keyword>
<proteinExistence type="predicted"/>
<accession>A0A0W7X9M6</accession>
<protein>
    <submittedName>
        <fullName evidence="2">Uncharacterized protein</fullName>
    </submittedName>
</protein>
<dbReference type="Proteomes" id="UP000054804">
    <property type="component" value="Unassembled WGS sequence"/>
</dbReference>
<organism evidence="2 3">
    <name type="scientific">Streptomyces silvensis</name>
    <dbReference type="NCBI Taxonomy" id="1765722"/>
    <lineage>
        <taxon>Bacteria</taxon>
        <taxon>Bacillati</taxon>
        <taxon>Actinomycetota</taxon>
        <taxon>Actinomycetes</taxon>
        <taxon>Kitasatosporales</taxon>
        <taxon>Streptomycetaceae</taxon>
        <taxon>Streptomyces</taxon>
    </lineage>
</organism>
<comment type="caution">
    <text evidence="2">The sequence shown here is derived from an EMBL/GenBank/DDBJ whole genome shotgun (WGS) entry which is preliminary data.</text>
</comment>
<dbReference type="OrthoDB" id="3430339at2"/>
<evidence type="ECO:0000256" key="1">
    <source>
        <dbReference type="SAM" id="Coils"/>
    </source>
</evidence>
<sequence length="166" mass="18417">MFEEVHHRPCGRPTKSGNPCRAQFSGPGFACKLPTTDHEKALVEAYRQGLEAGRAQERQWRQRAEAAQVEHLERRIRTLRTELDAKNRRFEVDGDQAVTVDGYGYRWSGPGALDVGDRVLLPENYVSALRHGPGPFPGTVTELGTTYTGTLSTIISRAPATPRQTS</sequence>
<dbReference type="EMBL" id="LOCL01000028">
    <property type="protein sequence ID" value="KUF19219.1"/>
    <property type="molecule type" value="Genomic_DNA"/>
</dbReference>
<evidence type="ECO:0000313" key="3">
    <source>
        <dbReference type="Proteomes" id="UP000054804"/>
    </source>
</evidence>
<feature type="coiled-coil region" evidence="1">
    <location>
        <begin position="62"/>
        <end position="89"/>
    </location>
</feature>
<gene>
    <name evidence="2" type="ORF">AT728_22010</name>
</gene>
<reference evidence="2 3" key="1">
    <citation type="submission" date="2015-12" db="EMBL/GenBank/DDBJ databases">
        <title>Draft genome sequence of Streptomyces silvensis ATCC 53525, a producer of novel hormone antagonists.</title>
        <authorList>
            <person name="Johnston C.W."/>
            <person name="Li Y."/>
            <person name="Magarvey N.A."/>
        </authorList>
    </citation>
    <scope>NUCLEOTIDE SEQUENCE [LARGE SCALE GENOMIC DNA]</scope>
    <source>
        <strain evidence="2 3">ATCC 53525</strain>
    </source>
</reference>
<dbReference type="RefSeq" id="WP_058846709.1">
    <property type="nucleotide sequence ID" value="NZ_LOCL01000028.1"/>
</dbReference>